<dbReference type="AlphaFoldDB" id="A0A1B0GJQ5"/>
<evidence type="ECO:0000256" key="5">
    <source>
        <dbReference type="ARBA" id="ARBA00022737"/>
    </source>
</evidence>
<keyword evidence="9 12" id="KW-0472">Membrane</keyword>
<dbReference type="SUPFAM" id="SSF48403">
    <property type="entry name" value="Ankyrin repeat"/>
    <property type="match status" value="1"/>
</dbReference>
<keyword evidence="3" id="KW-0716">Sensory transduction</keyword>
<dbReference type="Proteomes" id="UP000092461">
    <property type="component" value="Unassembled WGS sequence"/>
</dbReference>
<organism evidence="15 16">
    <name type="scientific">Lutzomyia longipalpis</name>
    <name type="common">Sand fly</name>
    <dbReference type="NCBI Taxonomy" id="7200"/>
    <lineage>
        <taxon>Eukaryota</taxon>
        <taxon>Metazoa</taxon>
        <taxon>Ecdysozoa</taxon>
        <taxon>Arthropoda</taxon>
        <taxon>Hexapoda</taxon>
        <taxon>Insecta</taxon>
        <taxon>Pterygota</taxon>
        <taxon>Neoptera</taxon>
        <taxon>Endopterygota</taxon>
        <taxon>Diptera</taxon>
        <taxon>Nematocera</taxon>
        <taxon>Psychodoidea</taxon>
        <taxon>Psychodidae</taxon>
        <taxon>Lutzomyia</taxon>
        <taxon>Lutzomyia</taxon>
    </lineage>
</organism>
<evidence type="ECO:0000313" key="14">
    <source>
        <dbReference type="EMBL" id="MBC1180099.1"/>
    </source>
</evidence>
<reference evidence="15" key="3">
    <citation type="submission" date="2020-05" db="UniProtKB">
        <authorList>
            <consortium name="EnsemblMetazoa"/>
        </authorList>
    </citation>
    <scope>IDENTIFICATION</scope>
    <source>
        <strain evidence="15">Jacobina</strain>
    </source>
</reference>
<keyword evidence="6 12" id="KW-1133">Transmembrane helix</keyword>
<dbReference type="Pfam" id="PF00520">
    <property type="entry name" value="Ion_trans"/>
    <property type="match status" value="1"/>
</dbReference>
<dbReference type="SMART" id="SM00248">
    <property type="entry name" value="ANK"/>
    <property type="match status" value="3"/>
</dbReference>
<evidence type="ECO:0000256" key="6">
    <source>
        <dbReference type="ARBA" id="ARBA00022989"/>
    </source>
</evidence>
<sequence length="422" mass="47490">MAIKVGSREIVKEIIKHGADPNGGKGFRNPIDVACIHGQWQILDTLLECDGIDVNSCSDPPLCLIVKKLGEPSSTSNCDYQRCFDILVQHPKIDINQKDNSGSTALHYAVRYKEEKATRALLDKNTYIGTRNRFQDLPITDINPSILEEYFDSRITTNGKRAGDEELEIYFDYSCLFPPDVCKTSEKFCEEMVPIYEMTKSTDLRHLLKHPLISSLPHLSISTHMVMLRTVSITFMRSLMLYSILLIAFALCFYTLLGGTDNPNAQVEDGFNKFIDPGTAIIKTIVMMTGEFEAANIEFKSNTLSYVFFLLFVFFMSVVLFNLLNGLAVSDTQAIKAEAELTGFITRAQVLERYEKLVFGKNTRTVVSSYLRRNRIYNHSNTSKLMRNDIGTSGEANDLLRTSGPCCFGCEKCTSLDGKIVR</sequence>
<dbReference type="GO" id="GO:0034703">
    <property type="term" value="C:cation channel complex"/>
    <property type="evidence" value="ECO:0007669"/>
    <property type="project" value="UniProtKB-ARBA"/>
</dbReference>
<evidence type="ECO:0000256" key="3">
    <source>
        <dbReference type="ARBA" id="ARBA00022606"/>
    </source>
</evidence>
<evidence type="ECO:0000256" key="4">
    <source>
        <dbReference type="ARBA" id="ARBA00022692"/>
    </source>
</evidence>
<dbReference type="EMBL" id="GITU01011396">
    <property type="protein sequence ID" value="MBC1180099.1"/>
    <property type="molecule type" value="Transcribed_RNA"/>
</dbReference>
<evidence type="ECO:0000313" key="16">
    <source>
        <dbReference type="Proteomes" id="UP000092461"/>
    </source>
</evidence>
<comment type="subcellular location">
    <subcellularLocation>
        <location evidence="1">Membrane</location>
        <topology evidence="1">Multi-pass membrane protein</topology>
    </subcellularLocation>
</comment>
<evidence type="ECO:0000259" key="13">
    <source>
        <dbReference type="Pfam" id="PF00520"/>
    </source>
</evidence>
<feature type="transmembrane region" description="Helical" evidence="12">
    <location>
        <begin position="239"/>
        <end position="257"/>
    </location>
</feature>
<evidence type="ECO:0000256" key="10">
    <source>
        <dbReference type="ARBA" id="ARBA00023303"/>
    </source>
</evidence>
<proteinExistence type="predicted"/>
<dbReference type="InterPro" id="IPR005821">
    <property type="entry name" value="Ion_trans_dom"/>
</dbReference>
<keyword evidence="10" id="KW-0407">Ion channel</keyword>
<dbReference type="PROSITE" id="PS50088">
    <property type="entry name" value="ANK_REPEAT"/>
    <property type="match status" value="1"/>
</dbReference>
<keyword evidence="16" id="KW-1185">Reference proteome</keyword>
<dbReference type="VEuPathDB" id="VectorBase:LLOJ006694"/>
<dbReference type="Gene3D" id="1.25.40.20">
    <property type="entry name" value="Ankyrin repeat-containing domain"/>
    <property type="match status" value="1"/>
</dbReference>
<evidence type="ECO:0000313" key="15">
    <source>
        <dbReference type="EnsemblMetazoa" id="LLOJ006694-PA"/>
    </source>
</evidence>
<evidence type="ECO:0000256" key="2">
    <source>
        <dbReference type="ARBA" id="ARBA00022448"/>
    </source>
</evidence>
<reference evidence="16" key="1">
    <citation type="submission" date="2012-05" db="EMBL/GenBank/DDBJ databases">
        <title>Whole Genome Assembly of Lutzomyia longipalpis.</title>
        <authorList>
            <person name="Richards S."/>
            <person name="Qu C."/>
            <person name="Dillon R."/>
            <person name="Worley K."/>
            <person name="Scherer S."/>
            <person name="Batterton M."/>
            <person name="Taylor A."/>
            <person name="Hawes A."/>
            <person name="Hernandez B."/>
            <person name="Kovar C."/>
            <person name="Mandapat C."/>
            <person name="Pham C."/>
            <person name="Qu C."/>
            <person name="Jing C."/>
            <person name="Bess C."/>
            <person name="Bandaranaike D."/>
            <person name="Ngo D."/>
            <person name="Ongeri F."/>
            <person name="Arias F."/>
            <person name="Lara F."/>
            <person name="Weissenberger G."/>
            <person name="Kamau G."/>
            <person name="Han H."/>
            <person name="Shen H."/>
            <person name="Dinh H."/>
            <person name="Khalil I."/>
            <person name="Jones J."/>
            <person name="Shafer J."/>
            <person name="Jayaseelan J."/>
            <person name="Quiroz J."/>
            <person name="Blankenburg K."/>
            <person name="Nguyen L."/>
            <person name="Jackson L."/>
            <person name="Francisco L."/>
            <person name="Tang L.-Y."/>
            <person name="Pu L.-L."/>
            <person name="Perales L."/>
            <person name="Lorensuhewa L."/>
            <person name="Munidasa M."/>
            <person name="Coyle M."/>
            <person name="Taylor M."/>
            <person name="Puazo M."/>
            <person name="Firestine M."/>
            <person name="Scheel M."/>
            <person name="Javaid M."/>
            <person name="Wang M."/>
            <person name="Li M."/>
            <person name="Tabassum N."/>
            <person name="Saada N."/>
            <person name="Osuji N."/>
            <person name="Aqrawi P."/>
            <person name="Fu Q."/>
            <person name="Thornton R."/>
            <person name="Raj R."/>
            <person name="Goodspeed R."/>
            <person name="Mata R."/>
            <person name="Najjar R."/>
            <person name="Gubbala S."/>
            <person name="Lee S."/>
            <person name="Denson S."/>
            <person name="Patil S."/>
            <person name="Macmil S."/>
            <person name="Qi S."/>
            <person name="Matskevitch T."/>
            <person name="Palculict T."/>
            <person name="Mathew T."/>
            <person name="Vee V."/>
            <person name="Velamala V."/>
            <person name="Korchina V."/>
            <person name="Cai W."/>
            <person name="Liu W."/>
            <person name="Dai W."/>
            <person name="Zou X."/>
            <person name="Zhu Y."/>
            <person name="Zhang Y."/>
            <person name="Wu Y.-Q."/>
            <person name="Xin Y."/>
            <person name="Nazarath L."/>
            <person name="Kovar C."/>
            <person name="Han Y."/>
            <person name="Muzny D."/>
            <person name="Gibbs R."/>
        </authorList>
    </citation>
    <scope>NUCLEOTIDE SEQUENCE [LARGE SCALE GENOMIC DNA]</scope>
    <source>
        <strain evidence="16">Jacobina</strain>
    </source>
</reference>
<dbReference type="VEuPathDB" id="VectorBase:LLONM1_006900"/>
<evidence type="ECO:0000256" key="7">
    <source>
        <dbReference type="ARBA" id="ARBA00023043"/>
    </source>
</evidence>
<dbReference type="EnsemblMetazoa" id="LLOJ006694-RA">
    <property type="protein sequence ID" value="LLOJ006694-PA"/>
    <property type="gene ID" value="LLOJ006694"/>
</dbReference>
<dbReference type="Gene3D" id="1.10.287.70">
    <property type="match status" value="1"/>
</dbReference>
<keyword evidence="2" id="KW-0813">Transport</keyword>
<protein>
    <recommendedName>
        <fullName evidence="13">Ion transport domain-containing protein</fullName>
    </recommendedName>
</protein>
<dbReference type="PANTHER" id="PTHR47143:SF4">
    <property type="entry name" value="TRANSIENT RECEPTOR POTENTIAL CATION CHANNEL PROTEIN PAINLESS"/>
    <property type="match status" value="1"/>
</dbReference>
<evidence type="ECO:0000256" key="11">
    <source>
        <dbReference type="PROSITE-ProRule" id="PRU00023"/>
    </source>
</evidence>
<keyword evidence="8" id="KW-0406">Ion transport</keyword>
<dbReference type="PANTHER" id="PTHR47143">
    <property type="entry name" value="TRANSIENT RECEPTOR POTENTIAL CATION CHANNEL PROTEIN PAINLESS"/>
    <property type="match status" value="1"/>
</dbReference>
<dbReference type="InterPro" id="IPR002110">
    <property type="entry name" value="Ankyrin_rpt"/>
</dbReference>
<reference evidence="14" key="2">
    <citation type="journal article" date="2020" name="BMC">
        <title>Leishmania infection induces a limited differential gene expression in the sand fly midgut.</title>
        <authorList>
            <person name="Coutinho-Abreu I.V."/>
            <person name="Serafim T.D."/>
            <person name="Meneses C."/>
            <person name="Kamhawi S."/>
            <person name="Oliveira F."/>
            <person name="Valenzuela J.G."/>
        </authorList>
    </citation>
    <scope>NUCLEOTIDE SEQUENCE</scope>
    <source>
        <strain evidence="14">Jacobina</strain>
        <tissue evidence="14">Midgut</tissue>
    </source>
</reference>
<evidence type="ECO:0000256" key="8">
    <source>
        <dbReference type="ARBA" id="ARBA00023065"/>
    </source>
</evidence>
<evidence type="ECO:0000256" key="12">
    <source>
        <dbReference type="SAM" id="Phobius"/>
    </source>
</evidence>
<keyword evidence="5" id="KW-0677">Repeat</keyword>
<evidence type="ECO:0000256" key="1">
    <source>
        <dbReference type="ARBA" id="ARBA00004141"/>
    </source>
</evidence>
<name>A0A1B0GJQ5_LUTLO</name>
<keyword evidence="7 11" id="KW-0040">ANK repeat</keyword>
<feature type="repeat" description="ANK" evidence="11">
    <location>
        <begin position="101"/>
        <end position="133"/>
    </location>
</feature>
<dbReference type="InterPro" id="IPR036770">
    <property type="entry name" value="Ankyrin_rpt-contain_sf"/>
</dbReference>
<accession>A0A1B0GJQ5</accession>
<evidence type="ECO:0000256" key="9">
    <source>
        <dbReference type="ARBA" id="ARBA00023136"/>
    </source>
</evidence>
<dbReference type="EMBL" id="AJWK01022080">
    <property type="status" value="NOT_ANNOTATED_CDS"/>
    <property type="molecule type" value="Genomic_DNA"/>
</dbReference>
<keyword evidence="4 12" id="KW-0812">Transmembrane</keyword>
<feature type="transmembrane region" description="Helical" evidence="12">
    <location>
        <begin position="306"/>
        <end position="324"/>
    </location>
</feature>
<dbReference type="GO" id="GO:0005216">
    <property type="term" value="F:monoatomic ion channel activity"/>
    <property type="evidence" value="ECO:0007669"/>
    <property type="project" value="InterPro"/>
</dbReference>
<dbReference type="SUPFAM" id="SSF81324">
    <property type="entry name" value="Voltage-gated potassium channels"/>
    <property type="match status" value="1"/>
</dbReference>
<dbReference type="InterPro" id="IPR052076">
    <property type="entry name" value="TRP_cation_channel"/>
</dbReference>
<feature type="domain" description="Ion transport" evidence="13">
    <location>
        <begin position="217"/>
        <end position="339"/>
    </location>
</feature>